<dbReference type="HOGENOM" id="CLU_3214173_0_0_6"/>
<feature type="region of interest" description="Disordered" evidence="1">
    <location>
        <begin position="1"/>
        <end position="33"/>
    </location>
</feature>
<proteinExistence type="predicted"/>
<dbReference type="STRING" id="290338.CKO_02190"/>
<protein>
    <submittedName>
        <fullName evidence="2">Uncharacterized protein</fullName>
    </submittedName>
</protein>
<accession>A8AIK1</accession>
<feature type="compositionally biased region" description="Polar residues" evidence="1">
    <location>
        <begin position="11"/>
        <end position="20"/>
    </location>
</feature>
<sequence length="44" mass="5065">MNVEGRDAAGNKNNVNSHQRYSCRKGTTKRPDKPTFFYLYATRA</sequence>
<gene>
    <name evidence="2" type="ordered locus">CKO_02190</name>
</gene>
<dbReference type="AlphaFoldDB" id="A8AIK1"/>
<evidence type="ECO:0000313" key="3">
    <source>
        <dbReference type="Proteomes" id="UP000008148"/>
    </source>
</evidence>
<evidence type="ECO:0000313" key="2">
    <source>
        <dbReference type="EMBL" id="ABV13314.1"/>
    </source>
</evidence>
<name>A8AIK1_CITK8</name>
<dbReference type="EMBL" id="CP000822">
    <property type="protein sequence ID" value="ABV13314.1"/>
    <property type="molecule type" value="Genomic_DNA"/>
</dbReference>
<dbReference type="Proteomes" id="UP000008148">
    <property type="component" value="Chromosome"/>
</dbReference>
<organism evidence="2 3">
    <name type="scientific">Citrobacter koseri (strain ATCC BAA-895 / CDC 4225-83 / SGSC4696)</name>
    <dbReference type="NCBI Taxonomy" id="290338"/>
    <lineage>
        <taxon>Bacteria</taxon>
        <taxon>Pseudomonadati</taxon>
        <taxon>Pseudomonadota</taxon>
        <taxon>Gammaproteobacteria</taxon>
        <taxon>Enterobacterales</taxon>
        <taxon>Enterobacteriaceae</taxon>
        <taxon>Citrobacter</taxon>
    </lineage>
</organism>
<dbReference type="KEGG" id="cko:CKO_02190"/>
<evidence type="ECO:0000256" key="1">
    <source>
        <dbReference type="SAM" id="MobiDB-lite"/>
    </source>
</evidence>
<keyword evidence="3" id="KW-1185">Reference proteome</keyword>
<reference evidence="2 3" key="1">
    <citation type="submission" date="2007-08" db="EMBL/GenBank/DDBJ databases">
        <authorList>
            <consortium name="The Citrobacter koseri Genome Sequencing Project"/>
            <person name="McClelland M."/>
            <person name="Sanderson E.K."/>
            <person name="Porwollik S."/>
            <person name="Spieth J."/>
            <person name="Clifton W.S."/>
            <person name="Latreille P."/>
            <person name="Courtney L."/>
            <person name="Wang C."/>
            <person name="Pepin K."/>
            <person name="Bhonagiri V."/>
            <person name="Nash W."/>
            <person name="Johnson M."/>
            <person name="Thiruvilangam P."/>
            <person name="Wilson R."/>
        </authorList>
    </citation>
    <scope>NUCLEOTIDE SEQUENCE [LARGE SCALE GENOMIC DNA]</scope>
    <source>
        <strain evidence="3">ATCC BAA-895 / CDC 4225-83 / SGSC4696</strain>
    </source>
</reference>